<keyword evidence="4" id="KW-1185">Reference proteome</keyword>
<evidence type="ECO:0000313" key="3">
    <source>
        <dbReference type="EMBL" id="SAM03544.1"/>
    </source>
</evidence>
<gene>
    <name evidence="3" type="primary">ABSGL_09385.1 scaffold 11175</name>
</gene>
<accession>A0A163JU66</accession>
<dbReference type="SUPFAM" id="SSF54236">
    <property type="entry name" value="Ubiquitin-like"/>
    <property type="match status" value="1"/>
</dbReference>
<dbReference type="CDD" id="cd16118">
    <property type="entry name" value="UBX2_UBXN9"/>
    <property type="match status" value="1"/>
</dbReference>
<dbReference type="Pfam" id="PF00789">
    <property type="entry name" value="UBX"/>
    <property type="match status" value="1"/>
</dbReference>
<feature type="region of interest" description="Disordered" evidence="1">
    <location>
        <begin position="1"/>
        <end position="30"/>
    </location>
</feature>
<dbReference type="EMBL" id="LT554202">
    <property type="protein sequence ID" value="SAM03544.1"/>
    <property type="molecule type" value="Genomic_DNA"/>
</dbReference>
<evidence type="ECO:0000259" key="2">
    <source>
        <dbReference type="PROSITE" id="PS50033"/>
    </source>
</evidence>
<dbReference type="GO" id="GO:0005737">
    <property type="term" value="C:cytoplasm"/>
    <property type="evidence" value="ECO:0007669"/>
    <property type="project" value="TreeGrafter"/>
</dbReference>
<feature type="domain" description="UBX" evidence="2">
    <location>
        <begin position="140"/>
        <end position="215"/>
    </location>
</feature>
<dbReference type="Proteomes" id="UP000078561">
    <property type="component" value="Unassembled WGS sequence"/>
</dbReference>
<dbReference type="GO" id="GO:0012506">
    <property type="term" value="C:vesicle membrane"/>
    <property type="evidence" value="ECO:0007669"/>
    <property type="project" value="TreeGrafter"/>
</dbReference>
<feature type="compositionally biased region" description="Low complexity" evidence="1">
    <location>
        <begin position="241"/>
        <end position="270"/>
    </location>
</feature>
<dbReference type="GO" id="GO:0005634">
    <property type="term" value="C:nucleus"/>
    <property type="evidence" value="ECO:0007669"/>
    <property type="project" value="TreeGrafter"/>
</dbReference>
<dbReference type="OrthoDB" id="440781at2759"/>
<reference evidence="3" key="1">
    <citation type="submission" date="2016-04" db="EMBL/GenBank/DDBJ databases">
        <authorList>
            <person name="Evans L.H."/>
            <person name="Alamgir A."/>
            <person name="Owens N."/>
            <person name="Weber N.D."/>
            <person name="Virtaneva K."/>
            <person name="Barbian K."/>
            <person name="Babar A."/>
            <person name="Rosenke K."/>
        </authorList>
    </citation>
    <scope>NUCLEOTIDE SEQUENCE [LARGE SCALE GENOMIC DNA]</scope>
    <source>
        <strain evidence="3">CBS 101.48</strain>
    </source>
</reference>
<dbReference type="PANTHER" id="PTHR46467:SF1">
    <property type="entry name" value="TETHER CONTAINING UBX DOMAIN FOR GLUT4"/>
    <property type="match status" value="1"/>
</dbReference>
<dbReference type="STRING" id="4829.A0A163JU66"/>
<dbReference type="PROSITE" id="PS50033">
    <property type="entry name" value="UBX"/>
    <property type="match status" value="1"/>
</dbReference>
<dbReference type="PANTHER" id="PTHR46467">
    <property type="entry name" value="TETHER CONTAINING UBX DOMAIN FOR GLUT4"/>
    <property type="match status" value="1"/>
</dbReference>
<dbReference type="InterPro" id="IPR001012">
    <property type="entry name" value="UBX_dom"/>
</dbReference>
<dbReference type="AlphaFoldDB" id="A0A163JU66"/>
<dbReference type="InterPro" id="IPR029071">
    <property type="entry name" value="Ubiquitin-like_domsf"/>
</dbReference>
<feature type="region of interest" description="Disordered" evidence="1">
    <location>
        <begin position="241"/>
        <end position="284"/>
    </location>
</feature>
<evidence type="ECO:0000256" key="1">
    <source>
        <dbReference type="SAM" id="MobiDB-lite"/>
    </source>
</evidence>
<evidence type="ECO:0000313" key="4">
    <source>
        <dbReference type="Proteomes" id="UP000078561"/>
    </source>
</evidence>
<name>A0A163JU66_ABSGL</name>
<dbReference type="SMART" id="SM00166">
    <property type="entry name" value="UBX"/>
    <property type="match status" value="1"/>
</dbReference>
<protein>
    <recommendedName>
        <fullName evidence="2">UBX domain-containing protein</fullName>
    </recommendedName>
</protein>
<dbReference type="InParanoid" id="A0A163JU66"/>
<dbReference type="Gene3D" id="3.10.20.90">
    <property type="entry name" value="Phosphatidylinositol 3-kinase Catalytic Subunit, Chain A, domain 1"/>
    <property type="match status" value="1"/>
</dbReference>
<proteinExistence type="predicted"/>
<sequence>MASTTPVIDETATLGTTDSSAPIPPPKDRQVQIKDAHGLPDGAESFRLNNVDTDNFSFFLECVDLLAQEVPESFYKLDSNQVAKLYKAQVAHRQDLENRHVVKQNECVHRELIPLFLFVCSPSPLKTQKMRNAEELERMKKYPKTTIRVRFPDHTILQAVFESKEPVAALYEFIGSTLATPDRAFLLCLPPRTKLTEPEVTLYKAGLAPASNVMFVWLDRNGAKQPALSKTYLDQIKPLSLPSSPSATTDTPSSSSSSSSPNKSSSSSASGGVPKWLKKGLFKK</sequence>
<dbReference type="GO" id="GO:0006886">
    <property type="term" value="P:intracellular protein transport"/>
    <property type="evidence" value="ECO:0007669"/>
    <property type="project" value="TreeGrafter"/>
</dbReference>
<dbReference type="OMA" id="AQPDIPF"/>
<organism evidence="3">
    <name type="scientific">Absidia glauca</name>
    <name type="common">Pin mould</name>
    <dbReference type="NCBI Taxonomy" id="4829"/>
    <lineage>
        <taxon>Eukaryota</taxon>
        <taxon>Fungi</taxon>
        <taxon>Fungi incertae sedis</taxon>
        <taxon>Mucoromycota</taxon>
        <taxon>Mucoromycotina</taxon>
        <taxon>Mucoromycetes</taxon>
        <taxon>Mucorales</taxon>
        <taxon>Cunninghamellaceae</taxon>
        <taxon>Absidia</taxon>
    </lineage>
</organism>